<evidence type="ECO:0000256" key="1">
    <source>
        <dbReference type="SAM" id="Phobius"/>
    </source>
</evidence>
<organism evidence="2 3">
    <name type="scientific">Oryza sativa subsp. japonica</name>
    <name type="common">Rice</name>
    <dbReference type="NCBI Taxonomy" id="39947"/>
    <lineage>
        <taxon>Eukaryota</taxon>
        <taxon>Viridiplantae</taxon>
        <taxon>Streptophyta</taxon>
        <taxon>Embryophyta</taxon>
        <taxon>Tracheophyta</taxon>
        <taxon>Spermatophyta</taxon>
        <taxon>Magnoliopsida</taxon>
        <taxon>Liliopsida</taxon>
        <taxon>Poales</taxon>
        <taxon>Poaceae</taxon>
        <taxon>BOP clade</taxon>
        <taxon>Oryzoideae</taxon>
        <taxon>Oryzeae</taxon>
        <taxon>Oryzinae</taxon>
        <taxon>Oryza</taxon>
        <taxon>Oryza sativa</taxon>
    </lineage>
</organism>
<dbReference type="EMBL" id="AP014963">
    <property type="protein sequence ID" value="BAT01036.1"/>
    <property type="molecule type" value="Genomic_DNA"/>
</dbReference>
<reference evidence="2 3" key="2">
    <citation type="journal article" date="2013" name="Plant Cell Physiol.">
        <title>Rice Annotation Project Database (RAP-DB): an integrative and interactive database for rice genomics.</title>
        <authorList>
            <person name="Sakai H."/>
            <person name="Lee S.S."/>
            <person name="Tanaka T."/>
            <person name="Numa H."/>
            <person name="Kim J."/>
            <person name="Kawahara Y."/>
            <person name="Wakimoto H."/>
            <person name="Yang C.C."/>
            <person name="Iwamoto M."/>
            <person name="Abe T."/>
            <person name="Yamada Y."/>
            <person name="Muto A."/>
            <person name="Inokuchi H."/>
            <person name="Ikemura T."/>
            <person name="Matsumoto T."/>
            <person name="Sasaki T."/>
            <person name="Itoh T."/>
        </authorList>
    </citation>
    <scope>NUCLEOTIDE SEQUENCE [LARGE SCALE GENOMIC DNA]</scope>
    <source>
        <strain evidence="3">cv. Nipponbare</strain>
    </source>
</reference>
<dbReference type="Proteomes" id="UP000059680">
    <property type="component" value="Chromosome 7"/>
</dbReference>
<keyword evidence="1" id="KW-0812">Transmembrane</keyword>
<keyword evidence="1" id="KW-0472">Membrane</keyword>
<reference evidence="3" key="1">
    <citation type="journal article" date="2005" name="Nature">
        <title>The map-based sequence of the rice genome.</title>
        <authorList>
            <consortium name="International rice genome sequencing project (IRGSP)"/>
            <person name="Matsumoto T."/>
            <person name="Wu J."/>
            <person name="Kanamori H."/>
            <person name="Katayose Y."/>
            <person name="Fujisawa M."/>
            <person name="Namiki N."/>
            <person name="Mizuno H."/>
            <person name="Yamamoto K."/>
            <person name="Antonio B.A."/>
            <person name="Baba T."/>
            <person name="Sakata K."/>
            <person name="Nagamura Y."/>
            <person name="Aoki H."/>
            <person name="Arikawa K."/>
            <person name="Arita K."/>
            <person name="Bito T."/>
            <person name="Chiden Y."/>
            <person name="Fujitsuka N."/>
            <person name="Fukunaka R."/>
            <person name="Hamada M."/>
            <person name="Harada C."/>
            <person name="Hayashi A."/>
            <person name="Hijishita S."/>
            <person name="Honda M."/>
            <person name="Hosokawa S."/>
            <person name="Ichikawa Y."/>
            <person name="Idonuma A."/>
            <person name="Iijima M."/>
            <person name="Ikeda M."/>
            <person name="Ikeno M."/>
            <person name="Ito K."/>
            <person name="Ito S."/>
            <person name="Ito T."/>
            <person name="Ito Y."/>
            <person name="Ito Y."/>
            <person name="Iwabuchi A."/>
            <person name="Kamiya K."/>
            <person name="Karasawa W."/>
            <person name="Kurita K."/>
            <person name="Katagiri S."/>
            <person name="Kikuta A."/>
            <person name="Kobayashi H."/>
            <person name="Kobayashi N."/>
            <person name="Machita K."/>
            <person name="Maehara T."/>
            <person name="Masukawa M."/>
            <person name="Mizubayashi T."/>
            <person name="Mukai Y."/>
            <person name="Nagasaki H."/>
            <person name="Nagata Y."/>
            <person name="Naito S."/>
            <person name="Nakashima M."/>
            <person name="Nakama Y."/>
            <person name="Nakamichi Y."/>
            <person name="Nakamura M."/>
            <person name="Meguro A."/>
            <person name="Negishi M."/>
            <person name="Ohta I."/>
            <person name="Ohta T."/>
            <person name="Okamoto M."/>
            <person name="Ono N."/>
            <person name="Saji S."/>
            <person name="Sakaguchi M."/>
            <person name="Sakai K."/>
            <person name="Shibata M."/>
            <person name="Shimokawa T."/>
            <person name="Song J."/>
            <person name="Takazaki Y."/>
            <person name="Terasawa K."/>
            <person name="Tsugane M."/>
            <person name="Tsuji K."/>
            <person name="Ueda S."/>
            <person name="Waki K."/>
            <person name="Yamagata H."/>
            <person name="Yamamoto M."/>
            <person name="Yamamoto S."/>
            <person name="Yamane H."/>
            <person name="Yoshiki S."/>
            <person name="Yoshihara R."/>
            <person name="Yukawa K."/>
            <person name="Zhong H."/>
            <person name="Yano M."/>
            <person name="Yuan Q."/>
            <person name="Ouyang S."/>
            <person name="Liu J."/>
            <person name="Jones K.M."/>
            <person name="Gansberger K."/>
            <person name="Moffat K."/>
            <person name="Hill J."/>
            <person name="Bera J."/>
            <person name="Fadrosh D."/>
            <person name="Jin S."/>
            <person name="Johri S."/>
            <person name="Kim M."/>
            <person name="Overton L."/>
            <person name="Reardon M."/>
            <person name="Tsitrin T."/>
            <person name="Vuong H."/>
            <person name="Weaver B."/>
            <person name="Ciecko A."/>
            <person name="Tallon L."/>
            <person name="Jackson J."/>
            <person name="Pai G."/>
            <person name="Aken S.V."/>
            <person name="Utterback T."/>
            <person name="Reidmuller S."/>
            <person name="Feldblyum T."/>
            <person name="Hsiao J."/>
            <person name="Zismann V."/>
            <person name="Iobst S."/>
            <person name="de Vazeille A.R."/>
            <person name="Buell C.R."/>
            <person name="Ying K."/>
            <person name="Li Y."/>
            <person name="Lu T."/>
            <person name="Huang Y."/>
            <person name="Zhao Q."/>
            <person name="Feng Q."/>
            <person name="Zhang L."/>
            <person name="Zhu J."/>
            <person name="Weng Q."/>
            <person name="Mu J."/>
            <person name="Lu Y."/>
            <person name="Fan D."/>
            <person name="Liu Y."/>
            <person name="Guan J."/>
            <person name="Zhang Y."/>
            <person name="Yu S."/>
            <person name="Liu X."/>
            <person name="Zhang Y."/>
            <person name="Hong G."/>
            <person name="Han B."/>
            <person name="Choisne N."/>
            <person name="Demange N."/>
            <person name="Orjeda G."/>
            <person name="Samain S."/>
            <person name="Cattolico L."/>
            <person name="Pelletier E."/>
            <person name="Couloux A."/>
            <person name="Segurens B."/>
            <person name="Wincker P."/>
            <person name="D'Hont A."/>
            <person name="Scarpelli C."/>
            <person name="Weissenbach J."/>
            <person name="Salanoubat M."/>
            <person name="Quetier F."/>
            <person name="Yu Y."/>
            <person name="Kim H.R."/>
            <person name="Rambo T."/>
            <person name="Currie J."/>
            <person name="Collura K."/>
            <person name="Luo M."/>
            <person name="Yang T."/>
            <person name="Ammiraju J.S.S."/>
            <person name="Engler F."/>
            <person name="Soderlund C."/>
            <person name="Wing R.A."/>
            <person name="Palmer L.E."/>
            <person name="de la Bastide M."/>
            <person name="Spiegel L."/>
            <person name="Nascimento L."/>
            <person name="Zutavern T."/>
            <person name="O'Shaughnessy A."/>
            <person name="Dike S."/>
            <person name="Dedhia N."/>
            <person name="Preston R."/>
            <person name="Balija V."/>
            <person name="McCombie W.R."/>
            <person name="Chow T."/>
            <person name="Chen H."/>
            <person name="Chung M."/>
            <person name="Chen C."/>
            <person name="Shaw J."/>
            <person name="Wu H."/>
            <person name="Hsiao K."/>
            <person name="Chao Y."/>
            <person name="Chu M."/>
            <person name="Cheng C."/>
            <person name="Hour A."/>
            <person name="Lee P."/>
            <person name="Lin S."/>
            <person name="Lin Y."/>
            <person name="Liou J."/>
            <person name="Liu S."/>
            <person name="Hsing Y."/>
            <person name="Raghuvanshi S."/>
            <person name="Mohanty A."/>
            <person name="Bharti A.K."/>
            <person name="Gaur A."/>
            <person name="Gupta V."/>
            <person name="Kumar D."/>
            <person name="Ravi V."/>
            <person name="Vij S."/>
            <person name="Kapur A."/>
            <person name="Khurana P."/>
            <person name="Khurana P."/>
            <person name="Khurana J.P."/>
            <person name="Tyagi A.K."/>
            <person name="Gaikwad K."/>
            <person name="Singh A."/>
            <person name="Dalal V."/>
            <person name="Srivastava S."/>
            <person name="Dixit A."/>
            <person name="Pal A.K."/>
            <person name="Ghazi I.A."/>
            <person name="Yadav M."/>
            <person name="Pandit A."/>
            <person name="Bhargava A."/>
            <person name="Sureshbabu K."/>
            <person name="Batra K."/>
            <person name="Sharma T.R."/>
            <person name="Mohapatra T."/>
            <person name="Singh N.K."/>
            <person name="Messing J."/>
            <person name="Nelson A.B."/>
            <person name="Fuks G."/>
            <person name="Kavchok S."/>
            <person name="Keizer G."/>
            <person name="Linton E."/>
            <person name="Llaca V."/>
            <person name="Song R."/>
            <person name="Tanyolac B."/>
            <person name="Young S."/>
            <person name="Ho-Il K."/>
            <person name="Hahn J.H."/>
            <person name="Sangsakoo G."/>
            <person name="Vanavichit A."/>
            <person name="de Mattos Luiz.A.T."/>
            <person name="Zimmer P.D."/>
            <person name="Malone G."/>
            <person name="Dellagostin O."/>
            <person name="de Oliveira A.C."/>
            <person name="Bevan M."/>
            <person name="Bancroft I."/>
            <person name="Minx P."/>
            <person name="Cordum H."/>
            <person name="Wilson R."/>
            <person name="Cheng Z."/>
            <person name="Jin W."/>
            <person name="Jiang J."/>
            <person name="Leong S.A."/>
            <person name="Iwama H."/>
            <person name="Gojobori T."/>
            <person name="Itoh T."/>
            <person name="Niimura Y."/>
            <person name="Fujii Y."/>
            <person name="Habara T."/>
            <person name="Sakai H."/>
            <person name="Sato Y."/>
            <person name="Wilson G."/>
            <person name="Kumar K."/>
            <person name="McCouch S."/>
            <person name="Juretic N."/>
            <person name="Hoen D."/>
            <person name="Wright S."/>
            <person name="Bruskiewich R."/>
            <person name="Bureau T."/>
            <person name="Miyao A."/>
            <person name="Hirochika H."/>
            <person name="Nishikawa T."/>
            <person name="Kadowaki K."/>
            <person name="Sugiura M."/>
            <person name="Burr B."/>
            <person name="Sasaki T."/>
        </authorList>
    </citation>
    <scope>NUCLEOTIDE SEQUENCE [LARGE SCALE GENOMIC DNA]</scope>
    <source>
        <strain evidence="3">cv. Nipponbare</strain>
    </source>
</reference>
<dbReference type="STRING" id="39947.A0A0P0X582"/>
<accession>A0A0P0X582</accession>
<feature type="non-terminal residue" evidence="2">
    <location>
        <position position="127"/>
    </location>
</feature>
<keyword evidence="1" id="KW-1133">Transmembrane helix</keyword>
<protein>
    <submittedName>
        <fullName evidence="2">Os07g0291300 protein</fullName>
    </submittedName>
</protein>
<reference evidence="2 3" key="3">
    <citation type="journal article" date="2013" name="Rice">
        <title>Improvement of the Oryza sativa Nipponbare reference genome using next generation sequence and optical map data.</title>
        <authorList>
            <person name="Kawahara Y."/>
            <person name="de la Bastide M."/>
            <person name="Hamilton J.P."/>
            <person name="Kanamori H."/>
            <person name="McCombie W.R."/>
            <person name="Ouyang S."/>
            <person name="Schwartz D.C."/>
            <person name="Tanaka T."/>
            <person name="Wu J."/>
            <person name="Zhou S."/>
            <person name="Childs K.L."/>
            <person name="Davidson R.M."/>
            <person name="Lin H."/>
            <person name="Quesada-Ocampo L."/>
            <person name="Vaillancourt B."/>
            <person name="Sakai H."/>
            <person name="Lee S.S."/>
            <person name="Kim J."/>
            <person name="Numa H."/>
            <person name="Itoh T."/>
            <person name="Buell C.R."/>
            <person name="Matsumoto T."/>
        </authorList>
    </citation>
    <scope>NUCLEOTIDE SEQUENCE [LARGE SCALE GENOMIC DNA]</scope>
    <source>
        <strain evidence="3">cv. Nipponbare</strain>
    </source>
</reference>
<sequence>MHALQLSHVLSLAFVIFVGTFLRRLSHWNPSTSLMATSSGASPASRCSYRACVYDEFYFTSASTTHGHGSTTMYNTLASDLHLRCHPVPLLSANKSFVARVIEVLSLEDSDIMFIHDYHLWLLASFL</sequence>
<feature type="transmembrane region" description="Helical" evidence="1">
    <location>
        <begin position="6"/>
        <end position="25"/>
    </location>
</feature>
<proteinExistence type="predicted"/>
<gene>
    <name evidence="2" type="ordered locus">Os07g0291300</name>
    <name evidence="2" type="ORF">OSNPB_070291300</name>
</gene>
<dbReference type="Gene3D" id="3.40.50.2000">
    <property type="entry name" value="Glycogen Phosphorylase B"/>
    <property type="match status" value="1"/>
</dbReference>
<keyword evidence="3" id="KW-1185">Reference proteome</keyword>
<dbReference type="InParanoid" id="A0A0P0X582"/>
<dbReference type="Gramene" id="Os07t0291300-00">
    <property type="protein sequence ID" value="Os07t0291300-00"/>
    <property type="gene ID" value="Os07g0291300"/>
</dbReference>
<dbReference type="PaxDb" id="39947-A0A0P0X582"/>
<dbReference type="AlphaFoldDB" id="A0A0P0X582"/>
<name>A0A0P0X582_ORYSJ</name>
<evidence type="ECO:0000313" key="3">
    <source>
        <dbReference type="Proteomes" id="UP000059680"/>
    </source>
</evidence>
<evidence type="ECO:0000313" key="2">
    <source>
        <dbReference type="EMBL" id="BAT01036.1"/>
    </source>
</evidence>